<evidence type="ECO:0000313" key="2">
    <source>
        <dbReference type="Proteomes" id="UP000294588"/>
    </source>
</evidence>
<protein>
    <submittedName>
        <fullName evidence="1">Uncharacterized protein</fullName>
    </submittedName>
</protein>
<gene>
    <name evidence="1" type="ORF">E0946_03345</name>
</gene>
<dbReference type="EMBL" id="SMOG01000006">
    <property type="protein sequence ID" value="TDF73408.1"/>
    <property type="molecule type" value="Genomic_DNA"/>
</dbReference>
<comment type="caution">
    <text evidence="1">The sequence shown here is derived from an EMBL/GenBank/DDBJ whole genome shotgun (WGS) entry which is preliminary data.</text>
</comment>
<name>A0AC61QJL6_9BACT</name>
<proteinExistence type="predicted"/>
<organism evidence="1 2">
    <name type="scientific">Candidatus Syntrophosphaera thermopropionivorans</name>
    <dbReference type="NCBI Taxonomy" id="2593015"/>
    <lineage>
        <taxon>Bacteria</taxon>
        <taxon>Pseudomonadati</taxon>
        <taxon>Candidatus Cloacimonadota</taxon>
        <taxon>Candidatus Cloacimonadia</taxon>
        <taxon>Candidatus Cloacimonadales</taxon>
        <taxon>Candidatus Cloacimonadaceae</taxon>
        <taxon>Candidatus Syntrophosphaera</taxon>
    </lineage>
</organism>
<keyword evidence="2" id="KW-1185">Reference proteome</keyword>
<evidence type="ECO:0000313" key="1">
    <source>
        <dbReference type="EMBL" id="TDF73408.1"/>
    </source>
</evidence>
<sequence length="426" mass="49054">MNMLKLVAEKSIYLLAALAVLAVANFLQTLQIVQIGFIGVVFLAWAVFSLIFGISVRNSLIFCSLFFIKPIPTSFYCVLFILLITFVFEYQRSHPLVIPYPVALIVLLLTSCYGLIRAREFYYSTQYFAATAIVPLILFILLGNTKLQKEDFILWIKSIVIIGIFLSIIGVFMALAHPEQRLGSLWITAMTINGYYTLAFFFSIALGMEAENSNNKYFWFIGAIIILLGMLYTYTRMALLAVLFGLILIIIMVKKLRYIGMLVLLLIPLIIPSSMVSRIKLGLTFDYSIVIRVIAWFYAIRQIKLAPWFGMGIDVWRHWYAAIIPLDFLYAEHPHNIFLKIWVELGIFGFLSYFYIIGATVRKYYLHLVKRQKDYFSTIIFIGVLALLFACLTDIFIQQFSVSMLFWITLAFMYRLAKNKTQGELQ</sequence>
<accession>A0AC61QJL6</accession>
<reference evidence="1" key="1">
    <citation type="submission" date="2019-03" db="EMBL/GenBank/DDBJ databases">
        <title>Candidatus Syntrophosphaera thermopropionivorans: a novel player in syntrophic propionate oxidation during anaerobic digestion.</title>
        <authorList>
            <person name="Dyksma S."/>
        </authorList>
    </citation>
    <scope>NUCLEOTIDE SEQUENCE</scope>
    <source>
        <strain evidence="1">W5</strain>
    </source>
</reference>
<dbReference type="Proteomes" id="UP000294588">
    <property type="component" value="Unassembled WGS sequence"/>
</dbReference>